<protein>
    <submittedName>
        <fullName evidence="1">Uncharacterized protein</fullName>
    </submittedName>
</protein>
<accession>A0A2N7TVS3</accession>
<dbReference type="AlphaFoldDB" id="A0A2N7TVS3"/>
<keyword evidence="2" id="KW-1185">Reference proteome</keyword>
<dbReference type="EMBL" id="PNRF01000046">
    <property type="protein sequence ID" value="PMR72292.1"/>
    <property type="molecule type" value="Genomic_DNA"/>
</dbReference>
<sequence>MFCIFLSQEFAAMHYTTKVYLYQGLIRNDDAVRRTVSTTAVTFMMIELHHPYVLMATMALPGAILMPSPPIRPVQHVRQGLFPLLEPVMHHSSEFK</sequence>
<evidence type="ECO:0000313" key="2">
    <source>
        <dbReference type="Proteomes" id="UP000235803"/>
    </source>
</evidence>
<dbReference type="Proteomes" id="UP000235803">
    <property type="component" value="Unassembled WGS sequence"/>
</dbReference>
<evidence type="ECO:0000313" key="1">
    <source>
        <dbReference type="EMBL" id="PMR72292.1"/>
    </source>
</evidence>
<proteinExistence type="predicted"/>
<reference evidence="1 2" key="1">
    <citation type="submission" date="2018-01" db="EMBL/GenBank/DDBJ databases">
        <title>Halomonas endophytica sp. nov., isolated from storage liquid in the stems of Populus euphratica.</title>
        <authorList>
            <person name="Chen C."/>
        </authorList>
    </citation>
    <scope>NUCLEOTIDE SEQUENCE [LARGE SCALE GENOMIC DNA]</scope>
    <source>
        <strain evidence="1 2">MC28</strain>
    </source>
</reference>
<gene>
    <name evidence="1" type="ORF">C1H69_21800</name>
</gene>
<comment type="caution">
    <text evidence="1">The sequence shown here is derived from an EMBL/GenBank/DDBJ whole genome shotgun (WGS) entry which is preliminary data.</text>
</comment>
<name>A0A2N7TVS3_9GAMM</name>
<organism evidence="1 2">
    <name type="scientific">Billgrantia endophytica</name>
    <dbReference type="NCBI Taxonomy" id="2033802"/>
    <lineage>
        <taxon>Bacteria</taxon>
        <taxon>Pseudomonadati</taxon>
        <taxon>Pseudomonadota</taxon>
        <taxon>Gammaproteobacteria</taxon>
        <taxon>Oceanospirillales</taxon>
        <taxon>Halomonadaceae</taxon>
        <taxon>Billgrantia</taxon>
    </lineage>
</organism>